<accession>A0ABS0AML5</accession>
<dbReference type="EC" id="3.5.2.3" evidence="2"/>
<dbReference type="InterPro" id="IPR020043">
    <property type="entry name" value="Deacetylase_Atu3266-like"/>
</dbReference>
<comment type="caution">
    <text evidence="2">The sequence shown here is derived from an EMBL/GenBank/DDBJ whole genome shotgun (WGS) entry which is preliminary data.</text>
</comment>
<sequence>MADLLIKGGHVIDPAQNINAPRDVLVTDGRIEAVVAPGTEAAPGVDVIDATGKLVIPGMIDTHAHVFQYVTGRFGLDPDLCGVRSGVTTLIDQGGPSCMTLPAFREHIAGGHRTRTFAFLSTYLVGGLEGHYYPSLYKPDCVDVDATVTSALANADLVKGFKAHAEIGGMSRWGLDVMRQCAEIGKRANLPLYIHFGQLWPLPEDKHPIDPDSVLRDVVPLLKPGDMLAHPFTRHPGGFVNREGRVHPMVREALDRGLKVDVGHGSHFSFKMARIALDAGIVPHTLGADMHGYNTHVPHPAGTPQEHTDKEHMFFGKQRFSLASAMTSMLALGLPLVEVVKMVTTNVVANFGLPKELGSLAPGNPADISVLNDQRGRFTLRDNEDTVVEADRLLSPAFCLLQGVRHEADAPILPDLARVAV</sequence>
<dbReference type="NCBIfam" id="NF006689">
    <property type="entry name" value="PRK09237.1"/>
    <property type="match status" value="1"/>
</dbReference>
<reference evidence="2 3" key="1">
    <citation type="submission" date="2012-09" db="EMBL/GenBank/DDBJ databases">
        <title>Genome Sequence of alkane-degrading Bacterium Alcanivorax sp. 521-1.</title>
        <authorList>
            <person name="Lai Q."/>
            <person name="Shao Z."/>
        </authorList>
    </citation>
    <scope>NUCLEOTIDE SEQUENCE [LARGE SCALE GENOMIC DNA]</scope>
    <source>
        <strain evidence="2 3">521-1</strain>
    </source>
</reference>
<keyword evidence="3" id="KW-1185">Reference proteome</keyword>
<dbReference type="PANTHER" id="PTHR42717:SF1">
    <property type="entry name" value="IMIDAZOLONEPROPIONASE AND RELATED AMIDOHYDROLASES"/>
    <property type="match status" value="1"/>
</dbReference>
<gene>
    <name evidence="2" type="ORF">Y5W_00672</name>
</gene>
<dbReference type="Gene3D" id="2.30.40.10">
    <property type="entry name" value="Urease, subunit C, domain 1"/>
    <property type="match status" value="1"/>
</dbReference>
<dbReference type="GO" id="GO:0004151">
    <property type="term" value="F:dihydroorotase activity"/>
    <property type="evidence" value="ECO:0007669"/>
    <property type="project" value="UniProtKB-EC"/>
</dbReference>
<keyword evidence="2" id="KW-0378">Hydrolase</keyword>
<protein>
    <submittedName>
        <fullName evidence="2">Dihydroorotase</fullName>
        <ecNumber evidence="2">3.5.2.3</ecNumber>
    </submittedName>
</protein>
<dbReference type="Pfam" id="PF01979">
    <property type="entry name" value="Amidohydro_1"/>
    <property type="match status" value="1"/>
</dbReference>
<name>A0ABS0AML5_9GAMM</name>
<dbReference type="SUPFAM" id="SSF51338">
    <property type="entry name" value="Composite domain of metallo-dependent hydrolases"/>
    <property type="match status" value="1"/>
</dbReference>
<dbReference type="PANTHER" id="PTHR42717">
    <property type="entry name" value="DIHYDROOROTASE-RELATED"/>
    <property type="match status" value="1"/>
</dbReference>
<evidence type="ECO:0000259" key="1">
    <source>
        <dbReference type="Pfam" id="PF01979"/>
    </source>
</evidence>
<dbReference type="InterPro" id="IPR032466">
    <property type="entry name" value="Metal_Hydrolase"/>
</dbReference>
<dbReference type="PIRSF" id="PIRSF039004">
    <property type="entry name" value="ADE_EF_0837"/>
    <property type="match status" value="1"/>
</dbReference>
<dbReference type="Proteomes" id="UP000662703">
    <property type="component" value="Unassembled WGS sequence"/>
</dbReference>
<proteinExistence type="predicted"/>
<organism evidence="2 3">
    <name type="scientific">Alloalcanivorax profundimaris</name>
    <dbReference type="NCBI Taxonomy" id="2735259"/>
    <lineage>
        <taxon>Bacteria</taxon>
        <taxon>Pseudomonadati</taxon>
        <taxon>Pseudomonadota</taxon>
        <taxon>Gammaproteobacteria</taxon>
        <taxon>Oceanospirillales</taxon>
        <taxon>Alcanivoracaceae</taxon>
        <taxon>Alloalcanivorax</taxon>
    </lineage>
</organism>
<dbReference type="RefSeq" id="WP_194864175.1">
    <property type="nucleotide sequence ID" value="NZ_ARXX01000006.1"/>
</dbReference>
<feature type="domain" description="Amidohydrolase-related" evidence="1">
    <location>
        <begin position="320"/>
        <end position="373"/>
    </location>
</feature>
<dbReference type="SUPFAM" id="SSF51556">
    <property type="entry name" value="Metallo-dependent hydrolases"/>
    <property type="match status" value="1"/>
</dbReference>
<evidence type="ECO:0000313" key="2">
    <source>
        <dbReference type="EMBL" id="MBF5055378.1"/>
    </source>
</evidence>
<evidence type="ECO:0000313" key="3">
    <source>
        <dbReference type="Proteomes" id="UP000662703"/>
    </source>
</evidence>
<dbReference type="EMBL" id="ARXX01000006">
    <property type="protein sequence ID" value="MBF5055378.1"/>
    <property type="molecule type" value="Genomic_DNA"/>
</dbReference>
<dbReference type="InterPro" id="IPR011059">
    <property type="entry name" value="Metal-dep_hydrolase_composite"/>
</dbReference>
<dbReference type="InterPro" id="IPR006680">
    <property type="entry name" value="Amidohydro-rel"/>
</dbReference>
<dbReference type="Gene3D" id="3.20.20.140">
    <property type="entry name" value="Metal-dependent hydrolases"/>
    <property type="match status" value="1"/>
</dbReference>